<keyword evidence="2" id="KW-0479">Metal-binding</keyword>
<evidence type="ECO:0000313" key="4">
    <source>
        <dbReference type="EMBL" id="RVV99810.1"/>
    </source>
</evidence>
<evidence type="ECO:0000313" key="5">
    <source>
        <dbReference type="Proteomes" id="UP000285908"/>
    </source>
</evidence>
<dbReference type="OrthoDB" id="5197601at2"/>
<comment type="similarity">
    <text evidence="1">Belongs to the FAH family.</text>
</comment>
<keyword evidence="5" id="KW-1185">Reference proteome</keyword>
<dbReference type="FunFam" id="3.90.850.10:FF:000002">
    <property type="entry name" value="2-hydroxyhepta-2,4-diene-1,7-dioate isomerase"/>
    <property type="match status" value="1"/>
</dbReference>
<dbReference type="InterPro" id="IPR011234">
    <property type="entry name" value="Fumarylacetoacetase-like_C"/>
</dbReference>
<comment type="caution">
    <text evidence="4">The sequence shown here is derived from an EMBL/GenBank/DDBJ whole genome shotgun (WGS) entry which is preliminary data.</text>
</comment>
<dbReference type="GO" id="GO:0019752">
    <property type="term" value="P:carboxylic acid metabolic process"/>
    <property type="evidence" value="ECO:0007669"/>
    <property type="project" value="UniProtKB-ARBA"/>
</dbReference>
<dbReference type="Gene3D" id="3.90.850.10">
    <property type="entry name" value="Fumarylacetoacetase-like, C-terminal domain"/>
    <property type="match status" value="1"/>
</dbReference>
<dbReference type="InterPro" id="IPR051121">
    <property type="entry name" value="FAH"/>
</dbReference>
<dbReference type="Proteomes" id="UP000285908">
    <property type="component" value="Unassembled WGS sequence"/>
</dbReference>
<dbReference type="GO" id="GO:0016853">
    <property type="term" value="F:isomerase activity"/>
    <property type="evidence" value="ECO:0007669"/>
    <property type="project" value="UniProtKB-ARBA"/>
</dbReference>
<evidence type="ECO:0000256" key="1">
    <source>
        <dbReference type="ARBA" id="ARBA00010211"/>
    </source>
</evidence>
<gene>
    <name evidence="4" type="ORF">EKE94_03825</name>
</gene>
<dbReference type="PANTHER" id="PTHR42796:SF4">
    <property type="entry name" value="FUMARYLACETOACETATE HYDROLASE DOMAIN-CONTAINING PROTEIN 2A"/>
    <property type="match status" value="1"/>
</dbReference>
<dbReference type="SUPFAM" id="SSF56529">
    <property type="entry name" value="FAH"/>
    <property type="match status" value="1"/>
</dbReference>
<dbReference type="GO" id="GO:0016787">
    <property type="term" value="F:hydrolase activity"/>
    <property type="evidence" value="ECO:0007669"/>
    <property type="project" value="UniProtKB-KW"/>
</dbReference>
<feature type="domain" description="Fumarylacetoacetase-like C-terminal" evidence="3">
    <location>
        <begin position="67"/>
        <end position="272"/>
    </location>
</feature>
<proteinExistence type="inferred from homology"/>
<organism evidence="4 5">
    <name type="scientific">Mesobaculum littorinae</name>
    <dbReference type="NCBI Taxonomy" id="2486419"/>
    <lineage>
        <taxon>Bacteria</taxon>
        <taxon>Pseudomonadati</taxon>
        <taxon>Pseudomonadota</taxon>
        <taxon>Alphaproteobacteria</taxon>
        <taxon>Rhodobacterales</taxon>
        <taxon>Roseobacteraceae</taxon>
        <taxon>Mesobaculum</taxon>
    </lineage>
</organism>
<accession>A0A438AMD4</accession>
<reference evidence="4 5" key="1">
    <citation type="submission" date="2018-11" db="EMBL/GenBank/DDBJ databases">
        <title>Mesobaculum littorinae gen. nov., sp. nov., isolated from Littorina scabra that represents a novel genus of the order Rhodobacteraceae.</title>
        <authorList>
            <person name="Li F."/>
        </authorList>
    </citation>
    <scope>NUCLEOTIDE SEQUENCE [LARGE SCALE GENOMIC DNA]</scope>
    <source>
        <strain evidence="4 5">M0103</strain>
    </source>
</reference>
<dbReference type="RefSeq" id="WP_127905251.1">
    <property type="nucleotide sequence ID" value="NZ_RQXX01000001.1"/>
</dbReference>
<keyword evidence="4" id="KW-0378">Hydrolase</keyword>
<dbReference type="EMBL" id="RQXX01000001">
    <property type="protein sequence ID" value="RVV99810.1"/>
    <property type="molecule type" value="Genomic_DNA"/>
</dbReference>
<dbReference type="Pfam" id="PF01557">
    <property type="entry name" value="FAA_hydrolase"/>
    <property type="match status" value="1"/>
</dbReference>
<protein>
    <submittedName>
        <fullName evidence="4">FAA hydrolase family protein</fullName>
    </submittedName>
</protein>
<evidence type="ECO:0000259" key="3">
    <source>
        <dbReference type="Pfam" id="PF01557"/>
    </source>
</evidence>
<dbReference type="GO" id="GO:0046872">
    <property type="term" value="F:metal ion binding"/>
    <property type="evidence" value="ECO:0007669"/>
    <property type="project" value="UniProtKB-KW"/>
</dbReference>
<sequence length="278" mass="30088">MRFVRFGPRGEEKPGVIDDDGQLRDLSAQVADLSGEVLARLTRLDVRAAPVVADSPRLGVPVAGVGKIVCVGMNYSDHARENGMQPPREPILFLKATTALCGPTDPIIRPLGSEMLDWEVELGAVISRRTRYVDEAQALDHVAGYVAINDLSDRSYQLERAGQWTKGKSADSFAPVGPWLVPPRDAGDPQDLALRLWVNGVLRQDGSSARMIFPVARLVSYASQFMTLEPGDILATGTPKGVGMGQRPPVYLVPGDVVELEVEGLGRQRQVVEDEPAA</sequence>
<dbReference type="PANTHER" id="PTHR42796">
    <property type="entry name" value="FUMARYLACETOACETATE HYDROLASE DOMAIN-CONTAINING PROTEIN 2A-RELATED"/>
    <property type="match status" value="1"/>
</dbReference>
<evidence type="ECO:0000256" key="2">
    <source>
        <dbReference type="ARBA" id="ARBA00022723"/>
    </source>
</evidence>
<name>A0A438AMD4_9RHOB</name>
<dbReference type="AlphaFoldDB" id="A0A438AMD4"/>
<dbReference type="InterPro" id="IPR036663">
    <property type="entry name" value="Fumarylacetoacetase_C_sf"/>
</dbReference>